<dbReference type="Proteomes" id="UP000319219">
    <property type="component" value="Unassembled WGS sequence"/>
</dbReference>
<evidence type="ECO:0000313" key="2">
    <source>
        <dbReference type="Proteomes" id="UP000319219"/>
    </source>
</evidence>
<reference evidence="1 2" key="1">
    <citation type="submission" date="2019-07" db="EMBL/GenBank/DDBJ databases">
        <title>Paenibacillus ottowii sp. nov. isolated from a fermentation system processing bovine manure.</title>
        <authorList>
            <person name="Velazquez L.F."/>
            <person name="Rajbanshi S."/>
            <person name="Guan S."/>
            <person name="Hinchee M."/>
            <person name="Welsh A."/>
        </authorList>
    </citation>
    <scope>NUCLEOTIDE SEQUENCE [LARGE SCALE GENOMIC DNA]</scope>
    <source>
        <strain evidence="1 2">MS2379</strain>
    </source>
</reference>
<keyword evidence="2" id="KW-1185">Reference proteome</keyword>
<protein>
    <submittedName>
        <fullName evidence="1">Uncharacterized protein</fullName>
    </submittedName>
</protein>
<gene>
    <name evidence="1" type="ORF">FKV70_25130</name>
</gene>
<accession>A0ABY3AXV3</accession>
<proteinExistence type="predicted"/>
<name>A0ABY3AXV3_9BACL</name>
<evidence type="ECO:0000313" key="1">
    <source>
        <dbReference type="EMBL" id="TQR92824.1"/>
    </source>
</evidence>
<sequence length="92" mass="10345">MLQKKDWKKRQLSNAYFNDSAAGTLTTAMMPGIEGRTNPGQRWRGFCWFDYSHNQLLSELGVLNDGTAQHSLYGEAIPVSLLEELSQTSQAH</sequence>
<comment type="caution">
    <text evidence="1">The sequence shown here is derived from an EMBL/GenBank/DDBJ whole genome shotgun (WGS) entry which is preliminary data.</text>
</comment>
<dbReference type="EMBL" id="VIJZ01000019">
    <property type="protein sequence ID" value="TQR92824.1"/>
    <property type="molecule type" value="Genomic_DNA"/>
</dbReference>
<organism evidence="1 2">
    <name type="scientific">Paenibacillus ottowii</name>
    <dbReference type="NCBI Taxonomy" id="2315729"/>
    <lineage>
        <taxon>Bacteria</taxon>
        <taxon>Bacillati</taxon>
        <taxon>Bacillota</taxon>
        <taxon>Bacilli</taxon>
        <taxon>Bacillales</taxon>
        <taxon>Paenibacillaceae</taxon>
        <taxon>Paenibacillus</taxon>
    </lineage>
</organism>